<dbReference type="RefSeq" id="WP_005343244.1">
    <property type="nucleotide sequence ID" value="NZ_JH823256.1"/>
</dbReference>
<dbReference type="GO" id="GO:0005829">
    <property type="term" value="C:cytosol"/>
    <property type="evidence" value="ECO:0007669"/>
    <property type="project" value="TreeGrafter"/>
</dbReference>
<evidence type="ECO:0000313" key="3">
    <source>
        <dbReference type="Proteomes" id="UP000006087"/>
    </source>
</evidence>
<dbReference type="InterPro" id="IPR027417">
    <property type="entry name" value="P-loop_NTPase"/>
</dbReference>
<gene>
    <name evidence="2" type="ORF">HMPREF1168_01509</name>
</gene>
<dbReference type="Gene3D" id="3.40.50.300">
    <property type="entry name" value="P-loop containing nucleotide triphosphate hydrolases"/>
    <property type="match status" value="1"/>
</dbReference>
<dbReference type="HOGENOM" id="CLU_1118314_0_0_6"/>
<dbReference type="SUPFAM" id="SSF52540">
    <property type="entry name" value="P-loop containing nucleoside triphosphate hydrolases"/>
    <property type="match status" value="1"/>
</dbReference>
<dbReference type="GO" id="GO:0002098">
    <property type="term" value="P:tRNA wobble uridine modification"/>
    <property type="evidence" value="ECO:0007669"/>
    <property type="project" value="TreeGrafter"/>
</dbReference>
<reference evidence="2 3" key="1">
    <citation type="submission" date="2012-06" db="EMBL/GenBank/DDBJ databases">
        <title>The Genome Sequence of Aeromonas veronii AMC34.</title>
        <authorList>
            <consortium name="The Broad Institute Genome Sequencing Platform"/>
            <person name="Earl A."/>
            <person name="Ward D."/>
            <person name="Feldgarden M."/>
            <person name="Gevers D."/>
            <person name="Graf J."/>
            <person name="Tomasi A."/>
            <person name="Horneman A."/>
            <person name="Walker B."/>
            <person name="Young S.K."/>
            <person name="Zeng Q."/>
            <person name="Gargeya S."/>
            <person name="Fitzgerald M."/>
            <person name="Haas B."/>
            <person name="Abouelleil A."/>
            <person name="Alvarado L."/>
            <person name="Arachchi H.M."/>
            <person name="Berlin A.M."/>
            <person name="Chapman S.B."/>
            <person name="Goldberg J."/>
            <person name="Griggs A."/>
            <person name="Gujja S."/>
            <person name="Hansen M."/>
            <person name="Howarth C."/>
            <person name="Imamovic A."/>
            <person name="Larimer J."/>
            <person name="McCowan C."/>
            <person name="Montmayeur A."/>
            <person name="Murphy C."/>
            <person name="Neiman D."/>
            <person name="Pearson M."/>
            <person name="Priest M."/>
            <person name="Roberts A."/>
            <person name="Saif S."/>
            <person name="Shea T."/>
            <person name="Sisk P."/>
            <person name="Sykes S."/>
            <person name="Wortman J."/>
            <person name="Nusbaum C."/>
            <person name="Birren B."/>
        </authorList>
    </citation>
    <scope>NUCLEOTIDE SEQUENCE [LARGE SCALE GENOMIC DNA]</scope>
    <source>
        <strain evidence="2 3">AMC34</strain>
    </source>
</reference>
<dbReference type="PANTHER" id="PTHR42714:SF2">
    <property type="entry name" value="TRNA MODIFICATION GTPASE GTPBP3, MITOCHONDRIAL"/>
    <property type="match status" value="1"/>
</dbReference>
<name>K1J3T3_AERVE</name>
<dbReference type="InterPro" id="IPR006073">
    <property type="entry name" value="GTP-bd"/>
</dbReference>
<dbReference type="Proteomes" id="UP000006087">
    <property type="component" value="Unassembled WGS sequence"/>
</dbReference>
<evidence type="ECO:0000259" key="1">
    <source>
        <dbReference type="Pfam" id="PF01926"/>
    </source>
</evidence>
<organism evidence="2 3">
    <name type="scientific">Aeromonas veronii AMC34</name>
    <dbReference type="NCBI Taxonomy" id="1073383"/>
    <lineage>
        <taxon>Bacteria</taxon>
        <taxon>Pseudomonadati</taxon>
        <taxon>Pseudomonadota</taxon>
        <taxon>Gammaproteobacteria</taxon>
        <taxon>Aeromonadales</taxon>
        <taxon>Aeromonadaceae</taxon>
        <taxon>Aeromonas</taxon>
    </lineage>
</organism>
<evidence type="ECO:0000313" key="2">
    <source>
        <dbReference type="EMBL" id="EKB20953.1"/>
    </source>
</evidence>
<dbReference type="NCBIfam" id="TIGR00231">
    <property type="entry name" value="small_GTP"/>
    <property type="match status" value="1"/>
</dbReference>
<dbReference type="Pfam" id="PF01926">
    <property type="entry name" value="MMR_HSR1"/>
    <property type="match status" value="1"/>
</dbReference>
<comment type="caution">
    <text evidence="2">The sequence shown here is derived from an EMBL/GenBank/DDBJ whole genome shotgun (WGS) entry which is preliminary data.</text>
</comment>
<dbReference type="AlphaFoldDB" id="K1J3T3"/>
<dbReference type="EMBL" id="AGWU01000015">
    <property type="protein sequence ID" value="EKB20953.1"/>
    <property type="molecule type" value="Genomic_DNA"/>
</dbReference>
<proteinExistence type="predicted"/>
<dbReference type="InterPro" id="IPR005225">
    <property type="entry name" value="Small_GTP-bd"/>
</dbReference>
<sequence>MSDITTKILSENDIKELDEKFHFLKNITQFSSIFKDWYYVPTHQHGYEKLKKINVIFIGQTGYGKSSLINKIIKKDVFETSDYQSCTKSLQCADYFLHYDKGHGNLVYVLSFVDLPGIGENEKSDELYLQWYQNYISEAAVIVYLFRADKRDHTQDEFFFKNVFNKNLSVKLICVIAQSDKVEPLSRGSELSNEQKRNLEIKELEIKNKPFLAFNDLPVIHVSSHLNINVEKLKDEIIKKINSMKEIS</sequence>
<accession>K1J3T3</accession>
<dbReference type="GO" id="GO:0030488">
    <property type="term" value="P:tRNA methylation"/>
    <property type="evidence" value="ECO:0007669"/>
    <property type="project" value="TreeGrafter"/>
</dbReference>
<dbReference type="PANTHER" id="PTHR42714">
    <property type="entry name" value="TRNA MODIFICATION GTPASE GTPBP3"/>
    <property type="match status" value="1"/>
</dbReference>
<feature type="domain" description="G" evidence="1">
    <location>
        <begin position="55"/>
        <end position="162"/>
    </location>
</feature>
<dbReference type="GO" id="GO:0005525">
    <property type="term" value="F:GTP binding"/>
    <property type="evidence" value="ECO:0007669"/>
    <property type="project" value="InterPro"/>
</dbReference>
<protein>
    <submittedName>
        <fullName evidence="2">Small GTP-binding protein domain protein</fullName>
    </submittedName>
</protein>
<dbReference type="CDD" id="cd00882">
    <property type="entry name" value="Ras_like_GTPase"/>
    <property type="match status" value="1"/>
</dbReference>